<dbReference type="GeneID" id="105428276"/>
<dbReference type="InterPro" id="IPR031329">
    <property type="entry name" value="NEUT/ALK_ceramidase_N"/>
</dbReference>
<dbReference type="GO" id="GO:0042759">
    <property type="term" value="P:long-chain fatty acid biosynthetic process"/>
    <property type="evidence" value="ECO:0007669"/>
    <property type="project" value="TreeGrafter"/>
</dbReference>
<evidence type="ECO:0000256" key="1">
    <source>
        <dbReference type="ARBA" id="ARBA00019235"/>
    </source>
</evidence>
<evidence type="ECO:0000313" key="6">
    <source>
        <dbReference type="RefSeq" id="XP_011638790.1"/>
    </source>
</evidence>
<evidence type="ECO:0000256" key="2">
    <source>
        <dbReference type="PIRSR" id="PIRSR606823-2"/>
    </source>
</evidence>
<dbReference type="GO" id="GO:0046512">
    <property type="term" value="P:sphingosine biosynthetic process"/>
    <property type="evidence" value="ECO:0007669"/>
    <property type="project" value="TreeGrafter"/>
</dbReference>
<protein>
    <recommendedName>
        <fullName evidence="1">Neutral ceramidase</fullName>
    </recommendedName>
</protein>
<name>A0A6I9W9A0_9HYME</name>
<organism evidence="4 5">
    <name type="scientific">Pogonomyrmex barbatus</name>
    <name type="common">red harvester ant</name>
    <dbReference type="NCBI Taxonomy" id="144034"/>
    <lineage>
        <taxon>Eukaryota</taxon>
        <taxon>Metazoa</taxon>
        <taxon>Ecdysozoa</taxon>
        <taxon>Arthropoda</taxon>
        <taxon>Hexapoda</taxon>
        <taxon>Insecta</taxon>
        <taxon>Pterygota</taxon>
        <taxon>Neoptera</taxon>
        <taxon>Endopterygota</taxon>
        <taxon>Hymenoptera</taxon>
        <taxon>Apocrita</taxon>
        <taxon>Aculeata</taxon>
        <taxon>Formicoidea</taxon>
        <taxon>Formicidae</taxon>
        <taxon>Myrmicinae</taxon>
        <taxon>Pogonomyrmex</taxon>
    </lineage>
</organism>
<dbReference type="PANTHER" id="PTHR12670:SF1">
    <property type="entry name" value="NEUTRAL CERAMIDASE"/>
    <property type="match status" value="1"/>
</dbReference>
<sequence length="258" mass="28683">MVYLHYGFYCYCHLPLLLPTASASGELTARGPPADIVFMGYAKLDQKGNGLHLRTFSRAFIIDDGLQRFAFVSVDSAMIGNDIRQEVLRKLKTRFGDMYTERNVMISGTHTHSAPGGFMLDVLFDLTTLGFVRESFNAIVNGITESIQRAHDGVGPGNIRIVQGKVLDANINRSPQAYLNNPKSERDKYEHDVDKILTQLQFIGAEKPLGVINWFAVHPTSMNNTNRLISSDNVGYASILFEKMMSNNALVGKVSPHQ</sequence>
<dbReference type="GO" id="GO:0016020">
    <property type="term" value="C:membrane"/>
    <property type="evidence" value="ECO:0007669"/>
    <property type="project" value="GOC"/>
</dbReference>
<reference evidence="5 6" key="1">
    <citation type="submission" date="2025-04" db="UniProtKB">
        <authorList>
            <consortium name="RefSeq"/>
        </authorList>
    </citation>
    <scope>IDENTIFICATION</scope>
</reference>
<keyword evidence="2" id="KW-0479">Metal-binding</keyword>
<dbReference type="InterPro" id="IPR006823">
    <property type="entry name" value="Ceramidase_alk"/>
</dbReference>
<dbReference type="Proteomes" id="UP000504615">
    <property type="component" value="Unplaced"/>
</dbReference>
<dbReference type="OrthoDB" id="191371at2759"/>
<gene>
    <name evidence="5 6" type="primary">LOC105428276</name>
</gene>
<dbReference type="GO" id="GO:0046514">
    <property type="term" value="P:ceramide catabolic process"/>
    <property type="evidence" value="ECO:0007669"/>
    <property type="project" value="InterPro"/>
</dbReference>
<dbReference type="Pfam" id="PF04734">
    <property type="entry name" value="Ceramidase_alk"/>
    <property type="match status" value="1"/>
</dbReference>
<dbReference type="KEGG" id="pbar:105428276"/>
<dbReference type="GO" id="GO:0017040">
    <property type="term" value="F:N-acylsphingosine amidohydrolase activity"/>
    <property type="evidence" value="ECO:0007669"/>
    <property type="project" value="InterPro"/>
</dbReference>
<dbReference type="AlphaFoldDB" id="A0A6I9W9A0"/>
<evidence type="ECO:0000259" key="3">
    <source>
        <dbReference type="Pfam" id="PF04734"/>
    </source>
</evidence>
<dbReference type="GO" id="GO:0046872">
    <property type="term" value="F:metal ion binding"/>
    <property type="evidence" value="ECO:0007669"/>
    <property type="project" value="UniProtKB-KW"/>
</dbReference>
<proteinExistence type="predicted"/>
<feature type="binding site" evidence="2">
    <location>
        <position position="218"/>
    </location>
    <ligand>
        <name>Zn(2+)</name>
        <dbReference type="ChEBI" id="CHEBI:29105"/>
    </ligand>
</feature>
<dbReference type="RefSeq" id="XP_011638790.1">
    <property type="nucleotide sequence ID" value="XM_011640488.2"/>
</dbReference>
<feature type="binding site" evidence="2">
    <location>
        <position position="110"/>
    </location>
    <ligand>
        <name>Zn(2+)</name>
        <dbReference type="ChEBI" id="CHEBI:29105"/>
    </ligand>
</feature>
<accession>A0A6I9W9A0</accession>
<dbReference type="RefSeq" id="XP_011638789.1">
    <property type="nucleotide sequence ID" value="XM_011640487.2"/>
</dbReference>
<keyword evidence="2" id="KW-0862">Zinc</keyword>
<dbReference type="CTD" id="43618"/>
<evidence type="ECO:0000313" key="4">
    <source>
        <dbReference type="Proteomes" id="UP000504615"/>
    </source>
</evidence>
<keyword evidence="4" id="KW-1185">Reference proteome</keyword>
<feature type="domain" description="Neutral/alkaline non-lysosomal ceramidase N-terminal" evidence="3">
    <location>
        <begin position="30"/>
        <end position="249"/>
    </location>
</feature>
<comment type="cofactor">
    <cofactor evidence="2">
        <name>Zn(2+)</name>
        <dbReference type="ChEBI" id="CHEBI:29105"/>
    </cofactor>
    <text evidence="2">Binds 1 zinc ion per subunit.</text>
</comment>
<evidence type="ECO:0000313" key="5">
    <source>
        <dbReference type="RefSeq" id="XP_011638789.1"/>
    </source>
</evidence>
<dbReference type="PANTHER" id="PTHR12670">
    <property type="entry name" value="CERAMIDASE"/>
    <property type="match status" value="1"/>
</dbReference>
<dbReference type="GO" id="GO:0005576">
    <property type="term" value="C:extracellular region"/>
    <property type="evidence" value="ECO:0007669"/>
    <property type="project" value="TreeGrafter"/>
</dbReference>